<comment type="caution">
    <text evidence="2">The sequence shown here is derived from an EMBL/GenBank/DDBJ whole genome shotgun (WGS) entry which is preliminary data.</text>
</comment>
<dbReference type="EMBL" id="JARKIK010000010">
    <property type="protein sequence ID" value="KAK8749314.1"/>
    <property type="molecule type" value="Genomic_DNA"/>
</dbReference>
<keyword evidence="1" id="KW-0472">Membrane</keyword>
<reference evidence="2 3" key="1">
    <citation type="journal article" date="2024" name="BMC Genomics">
        <title>Genome assembly of redclaw crayfish (Cherax quadricarinatus) provides insights into its immune adaptation and hypoxia tolerance.</title>
        <authorList>
            <person name="Liu Z."/>
            <person name="Zheng J."/>
            <person name="Li H."/>
            <person name="Fang K."/>
            <person name="Wang S."/>
            <person name="He J."/>
            <person name="Zhou D."/>
            <person name="Weng S."/>
            <person name="Chi M."/>
            <person name="Gu Z."/>
            <person name="He J."/>
            <person name="Li F."/>
            <person name="Wang M."/>
        </authorList>
    </citation>
    <scope>NUCLEOTIDE SEQUENCE [LARGE SCALE GENOMIC DNA]</scope>
    <source>
        <strain evidence="2">ZL_2023a</strain>
    </source>
</reference>
<proteinExistence type="predicted"/>
<evidence type="ECO:0000313" key="2">
    <source>
        <dbReference type="EMBL" id="KAK8749314.1"/>
    </source>
</evidence>
<dbReference type="CDD" id="cd00063">
    <property type="entry name" value="FN3"/>
    <property type="match status" value="2"/>
</dbReference>
<dbReference type="InterPro" id="IPR036116">
    <property type="entry name" value="FN3_sf"/>
</dbReference>
<evidence type="ECO:0000313" key="3">
    <source>
        <dbReference type="Proteomes" id="UP001445076"/>
    </source>
</evidence>
<feature type="non-terminal residue" evidence="2">
    <location>
        <position position="1"/>
    </location>
</feature>
<evidence type="ECO:0000256" key="1">
    <source>
        <dbReference type="SAM" id="Phobius"/>
    </source>
</evidence>
<feature type="transmembrane region" description="Helical" evidence="1">
    <location>
        <begin position="203"/>
        <end position="224"/>
    </location>
</feature>
<protein>
    <recommendedName>
        <fullName evidence="4">Fibronectin type-III domain-containing protein</fullName>
    </recommendedName>
</protein>
<keyword evidence="1" id="KW-0812">Transmembrane</keyword>
<accession>A0AAW0YBQ5</accession>
<dbReference type="InterPro" id="IPR003961">
    <property type="entry name" value="FN3_dom"/>
</dbReference>
<keyword evidence="3" id="KW-1185">Reference proteome</keyword>
<dbReference type="Proteomes" id="UP001445076">
    <property type="component" value="Unassembled WGS sequence"/>
</dbReference>
<evidence type="ECO:0008006" key="4">
    <source>
        <dbReference type="Google" id="ProtNLM"/>
    </source>
</evidence>
<keyword evidence="1" id="KW-1133">Transmembrane helix</keyword>
<sequence length="252" mass="27799">GPWLYLVMGPVHSKNVTVVWGETPGLQTLEQPRISRIGFRITWRRVDGRVGHPGHASSLASSKHVIRGLIPGTRYQVCVGEMVAAEHQLTCDVITTAEDVPGPPVTDSGSCSNQAPGTHWRCDVVWNAPKKAHGRITGYLVEWKDKEGYVLMESAVKGVLCEPRCYESQVVNFHPSEVCVSARTSAGLGWESCSPIHDVSERILAFFELRVVLIISVTLVSYQLGPAILKALLRCCIRGLYRHVEAEKQHPV</sequence>
<dbReference type="InterPro" id="IPR013783">
    <property type="entry name" value="Ig-like_fold"/>
</dbReference>
<dbReference type="Gene3D" id="2.60.40.10">
    <property type="entry name" value="Immunoglobulins"/>
    <property type="match status" value="1"/>
</dbReference>
<organism evidence="2 3">
    <name type="scientific">Cherax quadricarinatus</name>
    <name type="common">Australian red claw crayfish</name>
    <dbReference type="NCBI Taxonomy" id="27406"/>
    <lineage>
        <taxon>Eukaryota</taxon>
        <taxon>Metazoa</taxon>
        <taxon>Ecdysozoa</taxon>
        <taxon>Arthropoda</taxon>
        <taxon>Crustacea</taxon>
        <taxon>Multicrustacea</taxon>
        <taxon>Malacostraca</taxon>
        <taxon>Eumalacostraca</taxon>
        <taxon>Eucarida</taxon>
        <taxon>Decapoda</taxon>
        <taxon>Pleocyemata</taxon>
        <taxon>Astacidea</taxon>
        <taxon>Parastacoidea</taxon>
        <taxon>Parastacidae</taxon>
        <taxon>Cherax</taxon>
    </lineage>
</organism>
<name>A0AAW0YBQ5_CHEQU</name>
<dbReference type="SUPFAM" id="SSF49265">
    <property type="entry name" value="Fibronectin type III"/>
    <property type="match status" value="1"/>
</dbReference>
<dbReference type="AlphaFoldDB" id="A0AAW0YBQ5"/>
<gene>
    <name evidence="2" type="ORF">OTU49_015794</name>
</gene>